<name>A0A941IUJ7_9ACTN</name>
<gene>
    <name evidence="2" type="ORF">KDL01_38425</name>
</gene>
<protein>
    <submittedName>
        <fullName evidence="2">Uncharacterized protein</fullName>
    </submittedName>
</protein>
<dbReference type="EMBL" id="JAGSOG010000394">
    <property type="protein sequence ID" value="MBR7839202.1"/>
    <property type="molecule type" value="Genomic_DNA"/>
</dbReference>
<feature type="transmembrane region" description="Helical" evidence="1">
    <location>
        <begin position="16"/>
        <end position="37"/>
    </location>
</feature>
<evidence type="ECO:0000313" key="3">
    <source>
        <dbReference type="Proteomes" id="UP000675781"/>
    </source>
</evidence>
<keyword evidence="1" id="KW-0472">Membrane</keyword>
<proteinExistence type="predicted"/>
<keyword evidence="1" id="KW-1133">Transmembrane helix</keyword>
<organism evidence="2 3">
    <name type="scientific">Actinospica durhamensis</name>
    <dbReference type="NCBI Taxonomy" id="1508375"/>
    <lineage>
        <taxon>Bacteria</taxon>
        <taxon>Bacillati</taxon>
        <taxon>Actinomycetota</taxon>
        <taxon>Actinomycetes</taxon>
        <taxon>Catenulisporales</taxon>
        <taxon>Actinospicaceae</taxon>
        <taxon>Actinospica</taxon>
    </lineage>
</organism>
<keyword evidence="3" id="KW-1185">Reference proteome</keyword>
<reference evidence="2" key="1">
    <citation type="submission" date="2021-04" db="EMBL/GenBank/DDBJ databases">
        <title>Genome based classification of Actinospica acidithermotolerans sp. nov., an actinobacterium isolated from an Indonesian hot spring.</title>
        <authorList>
            <person name="Kusuma A.B."/>
            <person name="Putra K.E."/>
            <person name="Nafisah S."/>
            <person name="Loh J."/>
            <person name="Nouioui I."/>
            <person name="Goodfellow M."/>
        </authorList>
    </citation>
    <scope>NUCLEOTIDE SEQUENCE</scope>
    <source>
        <strain evidence="2">CSCA 57</strain>
    </source>
</reference>
<sequence length="59" mass="6133">AGWAIGVAFGWTAARLALLVGPLCTVVALGLYVLVVLPLDGAQLTPMLARFRGRARRGG</sequence>
<evidence type="ECO:0000256" key="1">
    <source>
        <dbReference type="SAM" id="Phobius"/>
    </source>
</evidence>
<evidence type="ECO:0000313" key="2">
    <source>
        <dbReference type="EMBL" id="MBR7839202.1"/>
    </source>
</evidence>
<dbReference type="AlphaFoldDB" id="A0A941IUJ7"/>
<dbReference type="Proteomes" id="UP000675781">
    <property type="component" value="Unassembled WGS sequence"/>
</dbReference>
<feature type="non-terminal residue" evidence="2">
    <location>
        <position position="1"/>
    </location>
</feature>
<keyword evidence="1" id="KW-0812">Transmembrane</keyword>
<comment type="caution">
    <text evidence="2">The sequence shown here is derived from an EMBL/GenBank/DDBJ whole genome shotgun (WGS) entry which is preliminary data.</text>
</comment>
<accession>A0A941IUJ7</accession>
<dbReference type="RefSeq" id="WP_212533642.1">
    <property type="nucleotide sequence ID" value="NZ_JAGSOG010000394.1"/>
</dbReference>